<comment type="caution">
    <text evidence="1">The sequence shown here is derived from an EMBL/GenBank/DDBJ whole genome shotgun (WGS) entry which is preliminary data.</text>
</comment>
<sequence length="155" mass="18284">MLFKKWILHNSLACHLFFKGSHHLLPIRFLNKEESPYWLSCHESIQNGCRVFQLHSASGAPPPGTKRSLSFPRSTKWKRCVYSPWPPRRKMQCEKQQKIYLKKNRNAADLWKWYGAKASCHLYCTVRHLMDKANLFVYPTIIPIGYPEEQFLSAF</sequence>
<organism evidence="1 2">
    <name type="scientific">Caerostris darwini</name>
    <dbReference type="NCBI Taxonomy" id="1538125"/>
    <lineage>
        <taxon>Eukaryota</taxon>
        <taxon>Metazoa</taxon>
        <taxon>Ecdysozoa</taxon>
        <taxon>Arthropoda</taxon>
        <taxon>Chelicerata</taxon>
        <taxon>Arachnida</taxon>
        <taxon>Araneae</taxon>
        <taxon>Araneomorphae</taxon>
        <taxon>Entelegynae</taxon>
        <taxon>Araneoidea</taxon>
        <taxon>Araneidae</taxon>
        <taxon>Caerostris</taxon>
    </lineage>
</organism>
<proteinExistence type="predicted"/>
<evidence type="ECO:0000313" key="2">
    <source>
        <dbReference type="Proteomes" id="UP001054837"/>
    </source>
</evidence>
<gene>
    <name evidence="1" type="ORF">CDAR_375031</name>
</gene>
<protein>
    <submittedName>
        <fullName evidence="1">Uncharacterized protein</fullName>
    </submittedName>
</protein>
<dbReference type="Proteomes" id="UP001054837">
    <property type="component" value="Unassembled WGS sequence"/>
</dbReference>
<evidence type="ECO:0000313" key="1">
    <source>
        <dbReference type="EMBL" id="GIY22302.1"/>
    </source>
</evidence>
<reference evidence="1 2" key="1">
    <citation type="submission" date="2021-06" db="EMBL/GenBank/DDBJ databases">
        <title>Caerostris darwini draft genome.</title>
        <authorList>
            <person name="Kono N."/>
            <person name="Arakawa K."/>
        </authorList>
    </citation>
    <scope>NUCLEOTIDE SEQUENCE [LARGE SCALE GENOMIC DNA]</scope>
</reference>
<keyword evidence="2" id="KW-1185">Reference proteome</keyword>
<dbReference type="EMBL" id="BPLQ01006428">
    <property type="protein sequence ID" value="GIY22302.1"/>
    <property type="molecule type" value="Genomic_DNA"/>
</dbReference>
<accession>A0AAV4RQC8</accession>
<dbReference type="AlphaFoldDB" id="A0AAV4RQC8"/>
<name>A0AAV4RQC8_9ARAC</name>